<proteinExistence type="predicted"/>
<dbReference type="GeneID" id="63832101"/>
<name>A0A9P4Y5X9_CRYP1</name>
<keyword evidence="3" id="KW-1185">Reference proteome</keyword>
<feature type="compositionally biased region" description="Basic residues" evidence="1">
    <location>
        <begin position="74"/>
        <end position="84"/>
    </location>
</feature>
<evidence type="ECO:0000313" key="2">
    <source>
        <dbReference type="EMBL" id="KAF3766962.1"/>
    </source>
</evidence>
<gene>
    <name evidence="2" type="ORF">M406DRAFT_101844</name>
</gene>
<feature type="compositionally biased region" description="Basic residues" evidence="1">
    <location>
        <begin position="25"/>
        <end position="34"/>
    </location>
</feature>
<feature type="region of interest" description="Disordered" evidence="1">
    <location>
        <begin position="74"/>
        <end position="93"/>
    </location>
</feature>
<accession>A0A9P4Y5X9</accession>
<reference evidence="2" key="1">
    <citation type="journal article" date="2020" name="Phytopathology">
        <title>Genome sequence of the chestnut blight fungus Cryphonectria parasitica EP155: A fundamental resource for an archetypical invasive plant pathogen.</title>
        <authorList>
            <person name="Crouch J.A."/>
            <person name="Dawe A."/>
            <person name="Aerts A."/>
            <person name="Barry K."/>
            <person name="Churchill A.C.L."/>
            <person name="Grimwood J."/>
            <person name="Hillman B."/>
            <person name="Milgroom M.G."/>
            <person name="Pangilinan J."/>
            <person name="Smith M."/>
            <person name="Salamov A."/>
            <person name="Schmutz J."/>
            <person name="Yadav J."/>
            <person name="Grigoriev I.V."/>
            <person name="Nuss D."/>
        </authorList>
    </citation>
    <scope>NUCLEOTIDE SEQUENCE</scope>
    <source>
        <strain evidence="2">EP155</strain>
    </source>
</reference>
<organism evidence="2 3">
    <name type="scientific">Cryphonectria parasitica (strain ATCC 38755 / EP155)</name>
    <dbReference type="NCBI Taxonomy" id="660469"/>
    <lineage>
        <taxon>Eukaryota</taxon>
        <taxon>Fungi</taxon>
        <taxon>Dikarya</taxon>
        <taxon>Ascomycota</taxon>
        <taxon>Pezizomycotina</taxon>
        <taxon>Sordariomycetes</taxon>
        <taxon>Sordariomycetidae</taxon>
        <taxon>Diaporthales</taxon>
        <taxon>Cryphonectriaceae</taxon>
        <taxon>Cryphonectria-Endothia species complex</taxon>
        <taxon>Cryphonectria</taxon>
    </lineage>
</organism>
<dbReference type="RefSeq" id="XP_040777923.1">
    <property type="nucleotide sequence ID" value="XM_040914972.1"/>
</dbReference>
<dbReference type="EMBL" id="MU032346">
    <property type="protein sequence ID" value="KAF3766962.1"/>
    <property type="molecule type" value="Genomic_DNA"/>
</dbReference>
<evidence type="ECO:0000313" key="3">
    <source>
        <dbReference type="Proteomes" id="UP000803844"/>
    </source>
</evidence>
<dbReference type="Proteomes" id="UP000803844">
    <property type="component" value="Unassembled WGS sequence"/>
</dbReference>
<comment type="caution">
    <text evidence="2">The sequence shown here is derived from an EMBL/GenBank/DDBJ whole genome shotgun (WGS) entry which is preliminary data.</text>
</comment>
<dbReference type="AlphaFoldDB" id="A0A9P4Y5X9"/>
<evidence type="ECO:0000256" key="1">
    <source>
        <dbReference type="SAM" id="MobiDB-lite"/>
    </source>
</evidence>
<sequence length="93" mass="10726">MAARLTASFADHTNHGFLSGENQRRRTRERKREKRNTDGAVDFPYGNMMDGHAVHTATTDDSLHDWMQSRGFIRRPRSHTHTHTHNNPFCGPL</sequence>
<feature type="region of interest" description="Disordered" evidence="1">
    <location>
        <begin position="1"/>
        <end position="48"/>
    </location>
</feature>
<protein>
    <submittedName>
        <fullName evidence="2">Uncharacterized protein</fullName>
    </submittedName>
</protein>